<evidence type="ECO:0000256" key="1">
    <source>
        <dbReference type="SAM" id="Phobius"/>
    </source>
</evidence>
<keyword evidence="1" id="KW-0812">Transmembrane</keyword>
<gene>
    <name evidence="2" type="ORF">HZU72_02725</name>
</gene>
<name>A0A7Z0N487_9GAMM</name>
<dbReference type="AlphaFoldDB" id="A0A7Z0N487"/>
<accession>A0A7Z0N487</accession>
<organism evidence="2 3">
    <name type="scientific">Vreelandella sedimenti</name>
    <dbReference type="NCBI Taxonomy" id="2729618"/>
    <lineage>
        <taxon>Bacteria</taxon>
        <taxon>Pseudomonadati</taxon>
        <taxon>Pseudomonadota</taxon>
        <taxon>Gammaproteobacteria</taxon>
        <taxon>Oceanospirillales</taxon>
        <taxon>Halomonadaceae</taxon>
        <taxon>Vreelandella</taxon>
    </lineage>
</organism>
<keyword evidence="1" id="KW-0472">Membrane</keyword>
<evidence type="ECO:0000313" key="3">
    <source>
        <dbReference type="Proteomes" id="UP000520876"/>
    </source>
</evidence>
<protein>
    <submittedName>
        <fullName evidence="2">Uncharacterized protein</fullName>
    </submittedName>
</protein>
<proteinExistence type="predicted"/>
<feature type="transmembrane region" description="Helical" evidence="1">
    <location>
        <begin position="12"/>
        <end position="38"/>
    </location>
</feature>
<keyword evidence="3" id="KW-1185">Reference proteome</keyword>
<keyword evidence="1" id="KW-1133">Transmembrane helix</keyword>
<dbReference type="RefSeq" id="WP_180090364.1">
    <property type="nucleotide sequence ID" value="NZ_CAXAZJ010000008.1"/>
</dbReference>
<reference evidence="2 3" key="1">
    <citation type="submission" date="2020-07" db="EMBL/GenBank/DDBJ databases">
        <title>Halomonas sp. QX-2 draft genome sequence.</title>
        <authorList>
            <person name="Qiu X."/>
        </authorList>
    </citation>
    <scope>NUCLEOTIDE SEQUENCE [LARGE SCALE GENOMIC DNA]</scope>
    <source>
        <strain evidence="2 3">QX-2</strain>
    </source>
</reference>
<dbReference type="EMBL" id="JACCGK010000002">
    <property type="protein sequence ID" value="NYT71340.1"/>
    <property type="molecule type" value="Genomic_DNA"/>
</dbReference>
<dbReference type="Proteomes" id="UP000520876">
    <property type="component" value="Unassembled WGS sequence"/>
</dbReference>
<sequence>MQINHLMQVRWFFCVCGFNNILIYMNFFKGLVFAQLLYRKMRDFGLSFDETKMQRLENVNVTTARNQGQDYGDGIDVMHVCFVLRVFRRGRVYDV</sequence>
<comment type="caution">
    <text evidence="2">The sequence shown here is derived from an EMBL/GenBank/DDBJ whole genome shotgun (WGS) entry which is preliminary data.</text>
</comment>
<evidence type="ECO:0000313" key="2">
    <source>
        <dbReference type="EMBL" id="NYT71340.1"/>
    </source>
</evidence>